<dbReference type="Gene3D" id="3.40.50.150">
    <property type="entry name" value="Vaccinia Virus protein VP39"/>
    <property type="match status" value="1"/>
</dbReference>
<dbReference type="GO" id="GO:0032259">
    <property type="term" value="P:methylation"/>
    <property type="evidence" value="ECO:0007669"/>
    <property type="project" value="UniProtKB-KW"/>
</dbReference>
<dbReference type="EMBL" id="VFPH01000001">
    <property type="protein sequence ID" value="TQM44709.1"/>
    <property type="molecule type" value="Genomic_DNA"/>
</dbReference>
<evidence type="ECO:0000259" key="1">
    <source>
        <dbReference type="Pfam" id="PF13649"/>
    </source>
</evidence>
<dbReference type="SUPFAM" id="SSF53335">
    <property type="entry name" value="S-adenosyl-L-methionine-dependent methyltransferases"/>
    <property type="match status" value="1"/>
</dbReference>
<dbReference type="RefSeq" id="WP_142099760.1">
    <property type="nucleotide sequence ID" value="NZ_VFPH01000001.1"/>
</dbReference>
<dbReference type="Proteomes" id="UP000319818">
    <property type="component" value="Unassembled WGS sequence"/>
</dbReference>
<proteinExistence type="predicted"/>
<evidence type="ECO:0000313" key="2">
    <source>
        <dbReference type="EMBL" id="TQM44709.1"/>
    </source>
</evidence>
<keyword evidence="3" id="KW-1185">Reference proteome</keyword>
<dbReference type="InterPro" id="IPR029063">
    <property type="entry name" value="SAM-dependent_MTases_sf"/>
</dbReference>
<protein>
    <submittedName>
        <fullName evidence="2">Methyltransferase family protein</fullName>
    </submittedName>
</protein>
<comment type="caution">
    <text evidence="2">The sequence shown here is derived from an EMBL/GenBank/DDBJ whole genome shotgun (WGS) entry which is preliminary data.</text>
</comment>
<feature type="domain" description="Methyltransferase" evidence="1">
    <location>
        <begin position="70"/>
        <end position="160"/>
    </location>
</feature>
<keyword evidence="2" id="KW-0808">Transferase</keyword>
<dbReference type="AlphaFoldDB" id="A0A543GF50"/>
<keyword evidence="2" id="KW-0489">Methyltransferase</keyword>
<dbReference type="InterPro" id="IPR041698">
    <property type="entry name" value="Methyltransf_25"/>
</dbReference>
<dbReference type="OrthoDB" id="189743at2"/>
<organism evidence="2 3">
    <name type="scientific">Pseudonocardia cypriaca</name>
    <dbReference type="NCBI Taxonomy" id="882449"/>
    <lineage>
        <taxon>Bacteria</taxon>
        <taxon>Bacillati</taxon>
        <taxon>Actinomycetota</taxon>
        <taxon>Actinomycetes</taxon>
        <taxon>Pseudonocardiales</taxon>
        <taxon>Pseudonocardiaceae</taxon>
        <taxon>Pseudonocardia</taxon>
    </lineage>
</organism>
<reference evidence="2 3" key="1">
    <citation type="submission" date="2019-06" db="EMBL/GenBank/DDBJ databases">
        <title>Sequencing the genomes of 1000 actinobacteria strains.</title>
        <authorList>
            <person name="Klenk H.-P."/>
        </authorList>
    </citation>
    <scope>NUCLEOTIDE SEQUENCE [LARGE SCALE GENOMIC DNA]</scope>
    <source>
        <strain evidence="2 3">DSM 45511</strain>
    </source>
</reference>
<name>A0A543GF50_9PSEU</name>
<evidence type="ECO:0000313" key="3">
    <source>
        <dbReference type="Proteomes" id="UP000319818"/>
    </source>
</evidence>
<gene>
    <name evidence="2" type="ORF">FB388_2081</name>
</gene>
<dbReference type="GO" id="GO:0008168">
    <property type="term" value="F:methyltransferase activity"/>
    <property type="evidence" value="ECO:0007669"/>
    <property type="project" value="UniProtKB-KW"/>
</dbReference>
<dbReference type="CDD" id="cd02440">
    <property type="entry name" value="AdoMet_MTases"/>
    <property type="match status" value="1"/>
</dbReference>
<dbReference type="Pfam" id="PF13649">
    <property type="entry name" value="Methyltransf_25"/>
    <property type="match status" value="1"/>
</dbReference>
<accession>A0A543GF50</accession>
<sequence>MDENWERHADRLAARSLRAGDPTGWFEELYSAGRAGSVAVPWNRVQPHPLLAAWTRERAPDGTGLRAVVVGCGLGADAEHVATLGYDTVAFDVSGTAVDLARDRHPGSTVRYVVADLLALPPDWLGVHDLVVEVYTVQALPEPPRRRAIGEVARLVAPGGTLVVVAAARGDADPEPDGPPWPLTRDEIEAFATGDLGAVAINRIPDQDDPAFARWFAEFRRR</sequence>